<keyword evidence="5" id="KW-0378">Hydrolase</keyword>
<feature type="domain" description="DNA-directed DNA polymerase family A palm" evidence="4">
    <location>
        <begin position="297"/>
        <end position="494"/>
    </location>
</feature>
<dbReference type="InterPro" id="IPR001098">
    <property type="entry name" value="DNA-dir_DNA_pol_A_palm_dom"/>
</dbReference>
<dbReference type="Proteomes" id="UP001612915">
    <property type="component" value="Unassembled WGS sequence"/>
</dbReference>
<comment type="caution">
    <text evidence="5">The sequence shown here is derived from an EMBL/GenBank/DDBJ whole genome shotgun (WGS) entry which is preliminary data.</text>
</comment>
<keyword evidence="5" id="KW-0269">Exonuclease</keyword>
<evidence type="ECO:0000259" key="4">
    <source>
        <dbReference type="SMART" id="SM00482"/>
    </source>
</evidence>
<dbReference type="PANTHER" id="PTHR10133:SF27">
    <property type="entry name" value="DNA POLYMERASE NU"/>
    <property type="match status" value="1"/>
</dbReference>
<dbReference type="Pfam" id="PF00476">
    <property type="entry name" value="DNA_pol_A"/>
    <property type="match status" value="1"/>
</dbReference>
<name>A0ABW8AJD8_9ACTN</name>
<dbReference type="EC" id="2.7.7.7" evidence="1"/>
<evidence type="ECO:0000313" key="5">
    <source>
        <dbReference type="EMBL" id="MFI7586490.1"/>
    </source>
</evidence>
<dbReference type="SUPFAM" id="SSF56672">
    <property type="entry name" value="DNA/RNA polymerases"/>
    <property type="match status" value="1"/>
</dbReference>
<protein>
    <recommendedName>
        <fullName evidence="1">DNA-directed DNA polymerase</fullName>
        <ecNumber evidence="1">2.7.7.7</ecNumber>
    </recommendedName>
</protein>
<reference evidence="5 6" key="1">
    <citation type="submission" date="2024-10" db="EMBL/GenBank/DDBJ databases">
        <title>The Natural Products Discovery Center: Release of the First 8490 Sequenced Strains for Exploring Actinobacteria Biosynthetic Diversity.</title>
        <authorList>
            <person name="Kalkreuter E."/>
            <person name="Kautsar S.A."/>
            <person name="Yang D."/>
            <person name="Bader C.D."/>
            <person name="Teijaro C.N."/>
            <person name="Fluegel L."/>
            <person name="Davis C.M."/>
            <person name="Simpson J.R."/>
            <person name="Lauterbach L."/>
            <person name="Steele A.D."/>
            <person name="Gui C."/>
            <person name="Meng S."/>
            <person name="Li G."/>
            <person name="Viehrig K."/>
            <person name="Ye F."/>
            <person name="Su P."/>
            <person name="Kiefer A.F."/>
            <person name="Nichols A."/>
            <person name="Cepeda A.J."/>
            <person name="Yan W."/>
            <person name="Fan B."/>
            <person name="Jiang Y."/>
            <person name="Adhikari A."/>
            <person name="Zheng C.-J."/>
            <person name="Schuster L."/>
            <person name="Cowan T.M."/>
            <person name="Smanski M.J."/>
            <person name="Chevrette M.G."/>
            <person name="De Carvalho L.P.S."/>
            <person name="Shen B."/>
        </authorList>
    </citation>
    <scope>NUCLEOTIDE SEQUENCE [LARGE SCALE GENOMIC DNA]</scope>
    <source>
        <strain evidence="5 6">NPDC049639</strain>
    </source>
</reference>
<gene>
    <name evidence="5" type="ORF">ACIB24_05390</name>
</gene>
<dbReference type="Gene3D" id="3.30.70.370">
    <property type="match status" value="1"/>
</dbReference>
<dbReference type="NCBIfam" id="NF011538">
    <property type="entry name" value="PRK14975.1-1"/>
    <property type="match status" value="1"/>
</dbReference>
<sequence length="535" mass="56067">MRAGAYVEVGAVAGGWAVRHGAGLEQVDDAGLVALAARLEGAAGPLDASPRWVWASTAAVYPVLLRGGVRVRRCHDLGLTEALLSWHAGVAPPGAAFGEVGADRADVVQAQLFEATAAGPDGPDLSEQLGRVEAARAVSPGFPMLVAAESAAALAAAEMGFVGLPWRADAHDALLTQLLGPRPRWGRPAVLQSLAETIAATLEAPRLNVDSPVELLKALHRAGIPVETTRAHELKWHEHAVVEPLLQYKELARLHVAHGWAWRDQWVRDGRFHPEYVPGGVVSGRWATRGGGALQIPRAVRGAVVADAGWKLVMADAGQLEPRVLAALSRDPGMVAATRAGDLYTEIATRALGRADARAEAKLALLSAMYGGGGGSGAAGLAALRRRFPAALALLEDAARRGEDGLTVRSVLGRTCPPPGEGWQSAPEPVALARSRARGRFTRNFVIQASAADWANALVAGLRLRLAGLGRAHGRADLVFFQHDEVIVHAPETLAEEVVSAVTEAGEEATRLVLGDVGVHVPLQAVVADSYAEKG</sequence>
<dbReference type="CDD" id="cd06444">
    <property type="entry name" value="DNA_pol_A"/>
    <property type="match status" value="1"/>
</dbReference>
<keyword evidence="5" id="KW-0540">Nuclease</keyword>
<accession>A0ABW8AJD8</accession>
<dbReference type="GO" id="GO:0004527">
    <property type="term" value="F:exonuclease activity"/>
    <property type="evidence" value="ECO:0007669"/>
    <property type="project" value="UniProtKB-KW"/>
</dbReference>
<keyword evidence="2" id="KW-0235">DNA replication</keyword>
<dbReference type="InterPro" id="IPR043502">
    <property type="entry name" value="DNA/RNA_pol_sf"/>
</dbReference>
<dbReference type="Gene3D" id="1.10.150.20">
    <property type="entry name" value="5' to 3' exonuclease, C-terminal subdomain"/>
    <property type="match status" value="1"/>
</dbReference>
<dbReference type="SMART" id="SM00482">
    <property type="entry name" value="POLAc"/>
    <property type="match status" value="1"/>
</dbReference>
<keyword evidence="6" id="KW-1185">Reference proteome</keyword>
<evidence type="ECO:0000256" key="1">
    <source>
        <dbReference type="ARBA" id="ARBA00012417"/>
    </source>
</evidence>
<comment type="catalytic activity">
    <reaction evidence="3">
        <text>DNA(n) + a 2'-deoxyribonucleoside 5'-triphosphate = DNA(n+1) + diphosphate</text>
        <dbReference type="Rhea" id="RHEA:22508"/>
        <dbReference type="Rhea" id="RHEA-COMP:17339"/>
        <dbReference type="Rhea" id="RHEA-COMP:17340"/>
        <dbReference type="ChEBI" id="CHEBI:33019"/>
        <dbReference type="ChEBI" id="CHEBI:61560"/>
        <dbReference type="ChEBI" id="CHEBI:173112"/>
        <dbReference type="EC" id="2.7.7.7"/>
    </reaction>
</comment>
<dbReference type="RefSeq" id="WP_398276222.1">
    <property type="nucleotide sequence ID" value="NZ_JBITLV010000001.1"/>
</dbReference>
<organism evidence="5 6">
    <name type="scientific">Spongisporangium articulatum</name>
    <dbReference type="NCBI Taxonomy" id="3362603"/>
    <lineage>
        <taxon>Bacteria</taxon>
        <taxon>Bacillati</taxon>
        <taxon>Actinomycetota</taxon>
        <taxon>Actinomycetes</taxon>
        <taxon>Kineosporiales</taxon>
        <taxon>Kineosporiaceae</taxon>
        <taxon>Spongisporangium</taxon>
    </lineage>
</organism>
<evidence type="ECO:0000313" key="6">
    <source>
        <dbReference type="Proteomes" id="UP001612915"/>
    </source>
</evidence>
<evidence type="ECO:0000256" key="2">
    <source>
        <dbReference type="ARBA" id="ARBA00022705"/>
    </source>
</evidence>
<evidence type="ECO:0000256" key="3">
    <source>
        <dbReference type="ARBA" id="ARBA00049244"/>
    </source>
</evidence>
<dbReference type="InterPro" id="IPR002298">
    <property type="entry name" value="DNA_polymerase_A"/>
</dbReference>
<dbReference type="EMBL" id="JBITLV010000001">
    <property type="protein sequence ID" value="MFI7586490.1"/>
    <property type="molecule type" value="Genomic_DNA"/>
</dbReference>
<proteinExistence type="predicted"/>
<dbReference type="PANTHER" id="PTHR10133">
    <property type="entry name" value="DNA POLYMERASE I"/>
    <property type="match status" value="1"/>
</dbReference>